<dbReference type="AlphaFoldDB" id="A0A1C4ZZ73"/>
<sequence length="71" mass="8042">MSAIAVVRNAQDLLAEAGLHGAFLVRDLDTGAETCVRQRRWRPSLSWWMTRHCAWSPVGRGKPPCRKAQLR</sequence>
<gene>
    <name evidence="1" type="ORF">GA0070561_6044</name>
</gene>
<evidence type="ECO:0000313" key="2">
    <source>
        <dbReference type="Proteomes" id="UP000198864"/>
    </source>
</evidence>
<protein>
    <submittedName>
        <fullName evidence="1">Uncharacterized protein</fullName>
    </submittedName>
</protein>
<organism evidence="1 2">
    <name type="scientific">Micromonospora saelicesensis</name>
    <dbReference type="NCBI Taxonomy" id="285676"/>
    <lineage>
        <taxon>Bacteria</taxon>
        <taxon>Bacillati</taxon>
        <taxon>Actinomycetota</taxon>
        <taxon>Actinomycetes</taxon>
        <taxon>Micromonosporales</taxon>
        <taxon>Micromonosporaceae</taxon>
        <taxon>Micromonospora</taxon>
    </lineage>
</organism>
<name>A0A1C4ZZ73_9ACTN</name>
<dbReference type="EMBL" id="FMCR01000007">
    <property type="protein sequence ID" value="SCF38235.1"/>
    <property type="molecule type" value="Genomic_DNA"/>
</dbReference>
<dbReference type="Proteomes" id="UP000198864">
    <property type="component" value="Unassembled WGS sequence"/>
</dbReference>
<evidence type="ECO:0000313" key="1">
    <source>
        <dbReference type="EMBL" id="SCF38235.1"/>
    </source>
</evidence>
<proteinExistence type="predicted"/>
<reference evidence="1 2" key="1">
    <citation type="submission" date="2016-06" db="EMBL/GenBank/DDBJ databases">
        <authorList>
            <person name="Kjaerup R.B."/>
            <person name="Dalgaard T.S."/>
            <person name="Juul-Madsen H.R."/>
        </authorList>
    </citation>
    <scope>NUCLEOTIDE SEQUENCE [LARGE SCALE GENOMIC DNA]</scope>
    <source>
        <strain evidence="1 2">DSM 44871</strain>
    </source>
</reference>
<accession>A0A1C4ZZ73</accession>